<protein>
    <recommendedName>
        <fullName evidence="4">YlqD protein</fullName>
    </recommendedName>
</protein>
<sequence>MEIIQKVVVKQVLTEKSKELLLQKYSEKIERLEKECAQLQFEQKKVEKEKKFSLAQVRAYFGKEIDKRREKIKQHEFQLQQLDLLPLGSEIKEQELETIVTVEIGDRWDEVAKGKTIVVKDGIIIDIREG</sequence>
<evidence type="ECO:0000313" key="2">
    <source>
        <dbReference type="EMBL" id="EHL76861.1"/>
    </source>
</evidence>
<organism evidence="2 3">
    <name type="scientific">Bacillus smithii 7_3_47FAA</name>
    <dbReference type="NCBI Taxonomy" id="665952"/>
    <lineage>
        <taxon>Bacteria</taxon>
        <taxon>Bacillati</taxon>
        <taxon>Bacillota</taxon>
        <taxon>Bacilli</taxon>
        <taxon>Bacillales</taxon>
        <taxon>Bacillaceae</taxon>
        <taxon>Bacillus</taxon>
    </lineage>
</organism>
<keyword evidence="1" id="KW-0175">Coiled coil</keyword>
<evidence type="ECO:0008006" key="4">
    <source>
        <dbReference type="Google" id="ProtNLM"/>
    </source>
</evidence>
<evidence type="ECO:0000313" key="3">
    <source>
        <dbReference type="Proteomes" id="UP000011747"/>
    </source>
</evidence>
<dbReference type="Gene3D" id="6.10.140.1110">
    <property type="match status" value="1"/>
</dbReference>
<dbReference type="EMBL" id="ACWF01000120">
    <property type="protein sequence ID" value="EHL76861.1"/>
    <property type="molecule type" value="Genomic_DNA"/>
</dbReference>
<dbReference type="AlphaFoldDB" id="G9QMP0"/>
<evidence type="ECO:0000256" key="1">
    <source>
        <dbReference type="SAM" id="Coils"/>
    </source>
</evidence>
<accession>G9QMP0</accession>
<dbReference type="PATRIC" id="fig|665952.3.peg.2367"/>
<name>G9QMP0_9BACI</name>
<dbReference type="InterPro" id="IPR021297">
    <property type="entry name" value="YlqD"/>
</dbReference>
<comment type="caution">
    <text evidence="2">The sequence shown here is derived from an EMBL/GenBank/DDBJ whole genome shotgun (WGS) entry which is preliminary data.</text>
</comment>
<reference evidence="2 3" key="1">
    <citation type="submission" date="2011-09" db="EMBL/GenBank/DDBJ databases">
        <title>The Genome Sequence of Bacillus smithii 7_3_47FAA.</title>
        <authorList>
            <consortium name="The Broad Institute Genome Sequencing Platform"/>
            <person name="Earl A."/>
            <person name="Ward D."/>
            <person name="Feldgarden M."/>
            <person name="Gevers D."/>
            <person name="Daigneault M."/>
            <person name="Strauss J."/>
            <person name="Allen-Vercoe E."/>
            <person name="Young S.K."/>
            <person name="Zeng Q."/>
            <person name="Gargeya S."/>
            <person name="Fitzgerald M."/>
            <person name="Haas B."/>
            <person name="Abouelleil A."/>
            <person name="Alvarado L."/>
            <person name="Arachchi H.M."/>
            <person name="Berlin A."/>
            <person name="Brown A."/>
            <person name="Chapman S.B."/>
            <person name="Chen Z."/>
            <person name="Dunbar C."/>
            <person name="Freedman E."/>
            <person name="Gearin G."/>
            <person name="Goldberg J."/>
            <person name="Griggs A."/>
            <person name="Gujja S."/>
            <person name="Heiman D."/>
            <person name="Howarth C."/>
            <person name="Larson L."/>
            <person name="Lui A."/>
            <person name="MacDonald P.J.P."/>
            <person name="Montmayeur A."/>
            <person name="Murphy C."/>
            <person name="Neiman D."/>
            <person name="Pearson M."/>
            <person name="Priest M."/>
            <person name="Roberts A."/>
            <person name="Saif S."/>
            <person name="Shea T."/>
            <person name="Shenoy N."/>
            <person name="Sisk P."/>
            <person name="Stolte C."/>
            <person name="Sykes S."/>
            <person name="Wortman J."/>
            <person name="Nusbaum C."/>
            <person name="Birren B."/>
        </authorList>
    </citation>
    <scope>NUCLEOTIDE SEQUENCE [LARGE SCALE GENOMIC DNA]</scope>
    <source>
        <strain evidence="2 3">7_3_47FAA</strain>
    </source>
</reference>
<dbReference type="Pfam" id="PF11068">
    <property type="entry name" value="YlqD"/>
    <property type="match status" value="1"/>
</dbReference>
<keyword evidence="3" id="KW-1185">Reference proteome</keyword>
<dbReference type="HOGENOM" id="CLU_135539_1_0_9"/>
<proteinExistence type="predicted"/>
<dbReference type="Proteomes" id="UP000011747">
    <property type="component" value="Unassembled WGS sequence"/>
</dbReference>
<dbReference type="RefSeq" id="WP_003354552.1">
    <property type="nucleotide sequence ID" value="NZ_JH414757.1"/>
</dbReference>
<gene>
    <name evidence="2" type="ORF">HMPREF1015_00807</name>
</gene>
<feature type="coiled-coil region" evidence="1">
    <location>
        <begin position="15"/>
        <end position="49"/>
    </location>
</feature>